<dbReference type="RefSeq" id="WP_081230214.1">
    <property type="nucleotide sequence ID" value="NZ_AP025494.1"/>
</dbReference>
<protein>
    <submittedName>
        <fullName evidence="1">Uncharacterized protein</fullName>
    </submittedName>
</protein>
<evidence type="ECO:0000313" key="1">
    <source>
        <dbReference type="EMBL" id="KAA8675568.1"/>
    </source>
</evidence>
<dbReference type="Proteomes" id="UP000322521">
    <property type="component" value="Unassembled WGS sequence"/>
</dbReference>
<reference evidence="1 2" key="1">
    <citation type="submission" date="2019-09" db="EMBL/GenBank/DDBJ databases">
        <title>Draft genome sequence of various Type strains from the CCUG.</title>
        <authorList>
            <person name="Pineiro-Iglesias B."/>
            <person name="Tunovic T."/>
            <person name="Unosson C."/>
            <person name="Inganas E."/>
            <person name="Ohlen M."/>
            <person name="Cardew S."/>
            <person name="Jensie-Markopoulos S."/>
            <person name="Salva-Serra F."/>
            <person name="Jaen-Luchoro D."/>
            <person name="Karlsson R."/>
            <person name="Svensson-Stadler L."/>
            <person name="Chun J."/>
            <person name="Moore E."/>
        </authorList>
    </citation>
    <scope>NUCLEOTIDE SEQUENCE [LARGE SCALE GENOMIC DNA]</scope>
    <source>
        <strain evidence="1 2">CCUG 56969T</strain>
    </source>
</reference>
<sequence length="71" mass="7581">MTDTIPMQDIDTAPQTQDLLTLGELKAFIDEAIANGSSEATPVYNTGIEGVSVRLNDAGGLCLDEYGYELD</sequence>
<keyword evidence="2" id="KW-1185">Reference proteome</keyword>
<comment type="caution">
    <text evidence="1">The sequence shown here is derived from an EMBL/GenBank/DDBJ whole genome shotgun (WGS) entry which is preliminary data.</text>
</comment>
<evidence type="ECO:0000313" key="2">
    <source>
        <dbReference type="Proteomes" id="UP000322521"/>
    </source>
</evidence>
<organism evidence="1 2">
    <name type="scientific">Vibrio gigantis</name>
    <dbReference type="NCBI Taxonomy" id="296199"/>
    <lineage>
        <taxon>Bacteria</taxon>
        <taxon>Pseudomonadati</taxon>
        <taxon>Pseudomonadota</taxon>
        <taxon>Gammaproteobacteria</taxon>
        <taxon>Vibrionales</taxon>
        <taxon>Vibrionaceae</taxon>
        <taxon>Vibrio</taxon>
    </lineage>
</organism>
<name>A0A5M9NWR0_9VIBR</name>
<proteinExistence type="predicted"/>
<accession>A0A5M9NWR0</accession>
<gene>
    <name evidence="1" type="ORF">F4W18_13150</name>
</gene>
<dbReference type="EMBL" id="VXJS01000007">
    <property type="protein sequence ID" value="KAA8675568.1"/>
    <property type="molecule type" value="Genomic_DNA"/>
</dbReference>
<dbReference type="AlphaFoldDB" id="A0A5M9NWR0"/>